<dbReference type="SUPFAM" id="SSF51306">
    <property type="entry name" value="LexA/Signal peptidase"/>
    <property type="match status" value="1"/>
</dbReference>
<dbReference type="RefSeq" id="WP_283380772.1">
    <property type="nucleotide sequence ID" value="NZ_JASHIE010000002.1"/>
</dbReference>
<keyword evidence="3" id="KW-1185">Reference proteome</keyword>
<dbReference type="EMBL" id="JASHIE010000002">
    <property type="protein sequence ID" value="MDI9873734.1"/>
    <property type="molecule type" value="Genomic_DNA"/>
</dbReference>
<accession>A0ABT6YY57</accession>
<reference evidence="2 3" key="1">
    <citation type="submission" date="2023-05" db="EMBL/GenBank/DDBJ databases">
        <title>Novel species of genus Flectobacillus isolated from stream in China.</title>
        <authorList>
            <person name="Lu H."/>
        </authorList>
    </citation>
    <scope>NUCLEOTIDE SEQUENCE [LARGE SCALE GENOMIC DNA]</scope>
    <source>
        <strain evidence="2 3">LFS242W</strain>
    </source>
</reference>
<dbReference type="PROSITE" id="PS50164">
    <property type="entry name" value="GIY_YIG"/>
    <property type="match status" value="1"/>
</dbReference>
<evidence type="ECO:0000313" key="2">
    <source>
        <dbReference type="EMBL" id="MDI9873734.1"/>
    </source>
</evidence>
<dbReference type="InterPro" id="IPR036286">
    <property type="entry name" value="LexA/Signal_pep-like_sf"/>
</dbReference>
<dbReference type="Gene3D" id="2.10.109.10">
    <property type="entry name" value="Umud Fragment, subunit A"/>
    <property type="match status" value="1"/>
</dbReference>
<protein>
    <submittedName>
        <fullName evidence="2">DUF2075 domain-containing protein</fullName>
    </submittedName>
</protein>
<evidence type="ECO:0000259" key="1">
    <source>
        <dbReference type="PROSITE" id="PS50164"/>
    </source>
</evidence>
<feature type="domain" description="GIY-YIG" evidence="1">
    <location>
        <begin position="31"/>
        <end position="105"/>
    </location>
</feature>
<dbReference type="Gene3D" id="3.40.50.300">
    <property type="entry name" value="P-loop containing nucleotide triphosphate hydrolases"/>
    <property type="match status" value="1"/>
</dbReference>
<dbReference type="InterPro" id="IPR018647">
    <property type="entry name" value="SLFN_3-like_DNA/RNA_helicase"/>
</dbReference>
<comment type="caution">
    <text evidence="2">The sequence shown here is derived from an EMBL/GenBank/DDBJ whole genome shotgun (WGS) entry which is preliminary data.</text>
</comment>
<organism evidence="2 3">
    <name type="scientific">Flectobacillus rivi</name>
    <dbReference type="NCBI Taxonomy" id="2984209"/>
    <lineage>
        <taxon>Bacteria</taxon>
        <taxon>Pseudomonadati</taxon>
        <taxon>Bacteroidota</taxon>
        <taxon>Cytophagia</taxon>
        <taxon>Cytophagales</taxon>
        <taxon>Flectobacillaceae</taxon>
        <taxon>Flectobacillus</taxon>
    </lineage>
</organism>
<sequence>MINTNALKIKKYLFNTHTPNLLQESDLLTNYWPIVYILSDDKVHHAYVGETTDALARMNAHLRNEKKNQLTSVIIISSEWFNKSATLDIEANLIKYMSGDGKYCLLNANVGIANHNYYQKKEVYWQLFQNLWTQLRMQGLAKHSLEHISNSDLFKYSPYKTLSFEQKEGLMNIMRCLLDEKYRDFIIEGGAGTGKTILGIFLFKLLHSDNKDFNFKEFGEDESAFIQLVQKLKEKYPYPTMALVVPMSSFRKTLQKVFKNIKGLTSSMVIGPAEVSKNQYDIILVDESHRLRRRVNLGTYFKAFDDACARLGFNKEEANELDWVLKQSKKTLLFYDSNQSIKPSDVKQQYFDLLKERSGTYVFQLKSQFRVHGGNSYVQFIDSLLKCDVEALTKKHKSLNYELRLFKNLQQMVDAIKLRDQEYGLSRLIAGYSWEWISKNDSSKYDIEIEDVKLRWNSVSEDWINSANALNEVGCIHTTQGYDLNYSGIIFGNEITYNESTNQIEILAHKYFDKNGKTSIKDSEELKNYIINIYKTILLRGIKGTFIYACDEKLRDYLAQYIELEAEIEEEKQKPLFFNRNEISPFKDAIPYYHLKASAGLFSEAQNFYDDETQWLKIEGDIRISQDSFAISVLGNSMNKIIPNGATCLFSRYHSGSRNGKIVLVELTDLQDPDTGSAYTVKEYQSFKTVNEDGWYHQSIVLKPLSNDSSYKDLVLSESDTNHHRVIGIFERVI</sequence>
<dbReference type="InterPro" id="IPR000305">
    <property type="entry name" value="GIY-YIG_endonuc"/>
</dbReference>
<dbReference type="InterPro" id="IPR015927">
    <property type="entry name" value="Peptidase_S24_S26A/B/C"/>
</dbReference>
<proteinExistence type="predicted"/>
<name>A0ABT6YY57_9BACT</name>
<dbReference type="SUPFAM" id="SSF52540">
    <property type="entry name" value="P-loop containing nucleoside triphosphate hydrolases"/>
    <property type="match status" value="1"/>
</dbReference>
<dbReference type="CDD" id="cd10439">
    <property type="entry name" value="GIY-YIG_COG3410"/>
    <property type="match status" value="1"/>
</dbReference>
<dbReference type="Pfam" id="PF09848">
    <property type="entry name" value="SLFN-g3_helicase"/>
    <property type="match status" value="1"/>
</dbReference>
<dbReference type="Pfam" id="PF00717">
    <property type="entry name" value="Peptidase_S24"/>
    <property type="match status" value="1"/>
</dbReference>
<gene>
    <name evidence="2" type="ORF">QM481_04305</name>
</gene>
<dbReference type="InterPro" id="IPR027417">
    <property type="entry name" value="P-loop_NTPase"/>
</dbReference>
<dbReference type="Proteomes" id="UP001225761">
    <property type="component" value="Unassembled WGS sequence"/>
</dbReference>
<evidence type="ECO:0000313" key="3">
    <source>
        <dbReference type="Proteomes" id="UP001225761"/>
    </source>
</evidence>